<dbReference type="Proteomes" id="UP000315889">
    <property type="component" value="Unassembled WGS sequence"/>
</dbReference>
<evidence type="ECO:0000313" key="1">
    <source>
        <dbReference type="EMBL" id="RZO20081.1"/>
    </source>
</evidence>
<gene>
    <name evidence="1" type="ORF">EVB03_05650</name>
</gene>
<dbReference type="Gene3D" id="3.10.350.10">
    <property type="entry name" value="LysM domain"/>
    <property type="match status" value="1"/>
</dbReference>
<dbReference type="AlphaFoldDB" id="A0A520MFY0"/>
<accession>A0A520MFY0</accession>
<sequence>MKSLSYSTIKGLVFVVLMSLIVTIALSERTSADAVIAEAALEHLIGRDRANDCDCLESNTKLKGVENKNLQMSLLKRLGNTKANYYDVRSGDTLDSIIQGQLDNSPVHKDILRQAIVLANPHAFRRNNPHWLYANRQIKLPEEADIHRAVFKRSALQNEVVNRATKKSDWVRYP</sequence>
<evidence type="ECO:0008006" key="3">
    <source>
        <dbReference type="Google" id="ProtNLM"/>
    </source>
</evidence>
<proteinExistence type="predicted"/>
<comment type="caution">
    <text evidence="1">The sequence shown here is derived from an EMBL/GenBank/DDBJ whole genome shotgun (WGS) entry which is preliminary data.</text>
</comment>
<organism evidence="1 2">
    <name type="scientific">SAR92 clade bacterium</name>
    <dbReference type="NCBI Taxonomy" id="2315479"/>
    <lineage>
        <taxon>Bacteria</taxon>
        <taxon>Pseudomonadati</taxon>
        <taxon>Pseudomonadota</taxon>
        <taxon>Gammaproteobacteria</taxon>
        <taxon>Cellvibrionales</taxon>
        <taxon>Porticoccaceae</taxon>
        <taxon>SAR92 clade</taxon>
    </lineage>
</organism>
<reference evidence="1 2" key="1">
    <citation type="submission" date="2019-02" db="EMBL/GenBank/DDBJ databases">
        <title>Prokaryotic population dynamics and viral predation in marine succession experiment using metagenomics: the confinement effect.</title>
        <authorList>
            <person name="Haro-Moreno J.M."/>
            <person name="Rodriguez-Valera F."/>
            <person name="Lopez-Perez M."/>
        </authorList>
    </citation>
    <scope>NUCLEOTIDE SEQUENCE [LARGE SCALE GENOMIC DNA]</scope>
    <source>
        <strain evidence="1">MED-G170</strain>
    </source>
</reference>
<evidence type="ECO:0000313" key="2">
    <source>
        <dbReference type="Proteomes" id="UP000315889"/>
    </source>
</evidence>
<dbReference type="EMBL" id="SHBP01000006">
    <property type="protein sequence ID" value="RZO20081.1"/>
    <property type="molecule type" value="Genomic_DNA"/>
</dbReference>
<protein>
    <recommendedName>
        <fullName evidence="3">LysM domain-containing protein</fullName>
    </recommendedName>
</protein>
<name>A0A520MFY0_9GAMM</name>
<dbReference type="InterPro" id="IPR036779">
    <property type="entry name" value="LysM_dom_sf"/>
</dbReference>